<name>A0A9D3LKM6_ANGAN</name>
<evidence type="ECO:0000313" key="6">
    <source>
        <dbReference type="Proteomes" id="UP001044222"/>
    </source>
</evidence>
<protein>
    <recommendedName>
        <fullName evidence="4">PWWP domain-containing protein</fullName>
    </recommendedName>
</protein>
<evidence type="ECO:0000256" key="3">
    <source>
        <dbReference type="SAM" id="MobiDB-lite"/>
    </source>
</evidence>
<feature type="compositionally biased region" description="Basic and acidic residues" evidence="3">
    <location>
        <begin position="195"/>
        <end position="204"/>
    </location>
</feature>
<dbReference type="EMBL" id="JAFIRN010000018">
    <property type="protein sequence ID" value="KAG5831204.1"/>
    <property type="molecule type" value="Genomic_DNA"/>
</dbReference>
<keyword evidence="6" id="KW-1185">Reference proteome</keyword>
<dbReference type="Pfam" id="PF00855">
    <property type="entry name" value="PWWP"/>
    <property type="match status" value="1"/>
</dbReference>
<evidence type="ECO:0000256" key="2">
    <source>
        <dbReference type="ARBA" id="ARBA00023163"/>
    </source>
</evidence>
<evidence type="ECO:0000259" key="4">
    <source>
        <dbReference type="PROSITE" id="PS50812"/>
    </source>
</evidence>
<dbReference type="SMART" id="SM00293">
    <property type="entry name" value="PWWP"/>
    <property type="match status" value="1"/>
</dbReference>
<dbReference type="Proteomes" id="UP001044222">
    <property type="component" value="Chromosome 18"/>
</dbReference>
<sequence>MTMSTIRLRPRQVLCEKCKNTLNSDEDSKDGPGGAKAAKKEDGDGKEGKRRDEPGVYDAKRCKRDKFPGEVVPHSPVIKISYSTPQGKGEVMKIPSRVHGSVKPFCPQTAGPGRTGEARRRSRRPARTLPRSAPPSPSPNSSCRGPAARPGHPVPENPTEAAGGRGGQPVGVRGGAGGRGQEAEPRGPGPQLPGHSEDSAEKSSLEQSSGSSGEEGDRHGDLTLLINFRKRKADSSSLSVCSSDSLDESKSFSSDGTSPELCDLAPGDDLSVSSSSSSSRDAGKTVPPLTVRLHTRSMTKCVTEEGHAVAVGGVVWGKIHGFPWWPARVLSLACRKGEPRGAEAWPEATVSWFGSPTTSQLSASKLSPFRDFFRSRFNRKKKGMYRRAIVEAAKAVGHMSPEITTLLSHCET</sequence>
<feature type="compositionally biased region" description="Basic and acidic residues" evidence="3">
    <location>
        <begin position="38"/>
        <end position="68"/>
    </location>
</feature>
<accession>A0A9D3LKM6</accession>
<feature type="compositionally biased region" description="Gly residues" evidence="3">
    <location>
        <begin position="163"/>
        <end position="180"/>
    </location>
</feature>
<dbReference type="PANTHER" id="PTHR16112">
    <property type="entry name" value="METHYL-CPG BINDING PROTEIN, DROSOPHILA"/>
    <property type="match status" value="1"/>
</dbReference>
<dbReference type="GO" id="GO:0005634">
    <property type="term" value="C:nucleus"/>
    <property type="evidence" value="ECO:0007669"/>
    <property type="project" value="TreeGrafter"/>
</dbReference>
<gene>
    <name evidence="5" type="ORF">ANANG_G00301350</name>
</gene>
<keyword evidence="1" id="KW-0805">Transcription regulation</keyword>
<dbReference type="AlphaFoldDB" id="A0A9D3LKM6"/>
<organism evidence="5 6">
    <name type="scientific">Anguilla anguilla</name>
    <name type="common">European freshwater eel</name>
    <name type="synonym">Muraena anguilla</name>
    <dbReference type="NCBI Taxonomy" id="7936"/>
    <lineage>
        <taxon>Eukaryota</taxon>
        <taxon>Metazoa</taxon>
        <taxon>Chordata</taxon>
        <taxon>Craniata</taxon>
        <taxon>Vertebrata</taxon>
        <taxon>Euteleostomi</taxon>
        <taxon>Actinopterygii</taxon>
        <taxon>Neopterygii</taxon>
        <taxon>Teleostei</taxon>
        <taxon>Anguilliformes</taxon>
        <taxon>Anguillidae</taxon>
        <taxon>Anguilla</taxon>
    </lineage>
</organism>
<dbReference type="PROSITE" id="PS50812">
    <property type="entry name" value="PWWP"/>
    <property type="match status" value="1"/>
</dbReference>
<feature type="region of interest" description="Disordered" evidence="3">
    <location>
        <begin position="237"/>
        <end position="287"/>
    </location>
</feature>
<evidence type="ECO:0000256" key="1">
    <source>
        <dbReference type="ARBA" id="ARBA00023015"/>
    </source>
</evidence>
<dbReference type="FunFam" id="2.30.30.140:FF:000036">
    <property type="entry name" value="PWWP domain-containing protein 2A"/>
    <property type="match status" value="1"/>
</dbReference>
<dbReference type="PANTHER" id="PTHR16112:SF22">
    <property type="entry name" value="PWWP DOMAIN-CONTAINING 2B"/>
    <property type="match status" value="1"/>
</dbReference>
<proteinExistence type="predicted"/>
<dbReference type="Gene3D" id="2.30.30.140">
    <property type="match status" value="1"/>
</dbReference>
<keyword evidence="2" id="KW-0804">Transcription</keyword>
<feature type="domain" description="PWWP" evidence="4">
    <location>
        <begin position="311"/>
        <end position="372"/>
    </location>
</feature>
<dbReference type="InterPro" id="IPR000313">
    <property type="entry name" value="PWWP_dom"/>
</dbReference>
<dbReference type="GO" id="GO:0003682">
    <property type="term" value="F:chromatin binding"/>
    <property type="evidence" value="ECO:0007669"/>
    <property type="project" value="TreeGrafter"/>
</dbReference>
<reference evidence="5" key="1">
    <citation type="submission" date="2021-01" db="EMBL/GenBank/DDBJ databases">
        <title>A chromosome-scale assembly of European eel, Anguilla anguilla.</title>
        <authorList>
            <person name="Henkel C."/>
            <person name="Jong-Raadsen S.A."/>
            <person name="Dufour S."/>
            <person name="Weltzien F.-A."/>
            <person name="Palstra A.P."/>
            <person name="Pelster B."/>
            <person name="Spaink H.P."/>
            <person name="Van Den Thillart G.E."/>
            <person name="Jansen H."/>
            <person name="Zahm M."/>
            <person name="Klopp C."/>
            <person name="Cedric C."/>
            <person name="Louis A."/>
            <person name="Berthelot C."/>
            <person name="Parey E."/>
            <person name="Roest Crollius H."/>
            <person name="Montfort J."/>
            <person name="Robinson-Rechavi M."/>
            <person name="Bucao C."/>
            <person name="Bouchez O."/>
            <person name="Gislard M."/>
            <person name="Lluch J."/>
            <person name="Milhes M."/>
            <person name="Lampietro C."/>
            <person name="Lopez Roques C."/>
            <person name="Donnadieu C."/>
            <person name="Braasch I."/>
            <person name="Desvignes T."/>
            <person name="Postlethwait J."/>
            <person name="Bobe J."/>
            <person name="Guiguen Y."/>
            <person name="Dirks R."/>
        </authorList>
    </citation>
    <scope>NUCLEOTIDE SEQUENCE</scope>
    <source>
        <strain evidence="5">Tag_6206</strain>
        <tissue evidence="5">Liver</tissue>
    </source>
</reference>
<dbReference type="SUPFAM" id="SSF63748">
    <property type="entry name" value="Tudor/PWWP/MBT"/>
    <property type="match status" value="1"/>
</dbReference>
<feature type="region of interest" description="Disordered" evidence="3">
    <location>
        <begin position="20"/>
        <end position="220"/>
    </location>
</feature>
<comment type="caution">
    <text evidence="5">The sequence shown here is derived from an EMBL/GenBank/DDBJ whole genome shotgun (WGS) entry which is preliminary data.</text>
</comment>
<evidence type="ECO:0000313" key="5">
    <source>
        <dbReference type="EMBL" id="KAG5831204.1"/>
    </source>
</evidence>
<dbReference type="GO" id="GO:0010369">
    <property type="term" value="C:chromocenter"/>
    <property type="evidence" value="ECO:0007669"/>
    <property type="project" value="TreeGrafter"/>
</dbReference>